<sequence>MDRLQCKMMGQIQSVQRPALDTIQHDENDDEQEVEDWSRIQKIASVLLHRRGDVWCSCVCKLLFRAQSLDQTISAALALTSAAAEDTGLMVSPDKTAFAFRRNGATCVK</sequence>
<dbReference type="EMBL" id="DS022309">
    <property type="protein sequence ID" value="OAJ43053.1"/>
    <property type="molecule type" value="Genomic_DNA"/>
</dbReference>
<evidence type="ECO:0000313" key="2">
    <source>
        <dbReference type="Proteomes" id="UP000077115"/>
    </source>
</evidence>
<dbReference type="Proteomes" id="UP000077115">
    <property type="component" value="Unassembled WGS sequence"/>
</dbReference>
<organism evidence="1 2">
    <name type="scientific">Batrachochytrium dendrobatidis (strain JEL423)</name>
    <dbReference type="NCBI Taxonomy" id="403673"/>
    <lineage>
        <taxon>Eukaryota</taxon>
        <taxon>Fungi</taxon>
        <taxon>Fungi incertae sedis</taxon>
        <taxon>Chytridiomycota</taxon>
        <taxon>Chytridiomycota incertae sedis</taxon>
        <taxon>Chytridiomycetes</taxon>
        <taxon>Rhizophydiales</taxon>
        <taxon>Rhizophydiales incertae sedis</taxon>
        <taxon>Batrachochytrium</taxon>
    </lineage>
</organism>
<name>A0A177WSI6_BATDL</name>
<reference evidence="1 2" key="1">
    <citation type="submission" date="2006-10" db="EMBL/GenBank/DDBJ databases">
        <title>The Genome Sequence of Batrachochytrium dendrobatidis JEL423.</title>
        <authorList>
            <consortium name="The Broad Institute Genome Sequencing Platform"/>
            <person name="Birren B."/>
            <person name="Lander E."/>
            <person name="Galagan J."/>
            <person name="Cuomo C."/>
            <person name="Devon K."/>
            <person name="Jaffe D."/>
            <person name="Butler J."/>
            <person name="Alvarez P."/>
            <person name="Gnerre S."/>
            <person name="Grabherr M."/>
            <person name="Kleber M."/>
            <person name="Mauceli E."/>
            <person name="Brockman W."/>
            <person name="Young S."/>
            <person name="LaButti K."/>
            <person name="Sykes S."/>
            <person name="DeCaprio D."/>
            <person name="Crawford M."/>
            <person name="Koehrsen M."/>
            <person name="Engels R."/>
            <person name="Montgomery P."/>
            <person name="Pearson M."/>
            <person name="Howarth C."/>
            <person name="Larson L."/>
            <person name="White J."/>
            <person name="O'Leary S."/>
            <person name="Kodira C."/>
            <person name="Zeng Q."/>
            <person name="Yandava C."/>
            <person name="Alvarado L."/>
            <person name="Longcore J."/>
            <person name="James T."/>
        </authorList>
    </citation>
    <scope>NUCLEOTIDE SEQUENCE [LARGE SCALE GENOMIC DNA]</scope>
    <source>
        <strain evidence="1 2">JEL423</strain>
    </source>
</reference>
<evidence type="ECO:0000313" key="1">
    <source>
        <dbReference type="EMBL" id="OAJ43053.1"/>
    </source>
</evidence>
<accession>A0A177WSI6</accession>
<reference evidence="1 2" key="2">
    <citation type="submission" date="2016-05" db="EMBL/GenBank/DDBJ databases">
        <title>Lineage-specific infection strategies underlie the spectrum of fungal disease in amphibians.</title>
        <authorList>
            <person name="Cuomo C.A."/>
            <person name="Farrer R.A."/>
            <person name="James T."/>
            <person name="Longcore J."/>
            <person name="Birren B."/>
        </authorList>
    </citation>
    <scope>NUCLEOTIDE SEQUENCE [LARGE SCALE GENOMIC DNA]</scope>
    <source>
        <strain evidence="1 2">JEL423</strain>
    </source>
</reference>
<protein>
    <submittedName>
        <fullName evidence="1">Uncharacterized protein</fullName>
    </submittedName>
</protein>
<gene>
    <name evidence="1" type="ORF">BDEG_26438</name>
</gene>
<dbReference type="AlphaFoldDB" id="A0A177WSI6"/>
<dbReference type="VEuPathDB" id="FungiDB:BDEG_26438"/>
<proteinExistence type="predicted"/>